<evidence type="ECO:0000313" key="1">
    <source>
        <dbReference type="EMBL" id="EDM11029.1"/>
    </source>
</evidence>
<dbReference type="Proteomes" id="UP000234681">
    <property type="component" value="Chromosome 11"/>
</dbReference>
<dbReference type="AlphaFoldDB" id="A6IQM6"/>
<sequence>MVYLLPQRSHPLPSCTGPRRLLCHLELHTHPYYCYWHLHNSTEHWVPWEETLPMTAVFIYIIMRLLRSIKVSICVLGIIAKASVSQVLLSLPICISDLQFIHLKRKGD</sequence>
<dbReference type="EMBL" id="CH473967">
    <property type="protein sequence ID" value="EDM11029.1"/>
    <property type="molecule type" value="Genomic_DNA"/>
</dbReference>
<organism evidence="1 2">
    <name type="scientific">Rattus norvegicus</name>
    <name type="common">Rat</name>
    <dbReference type="NCBI Taxonomy" id="10116"/>
    <lineage>
        <taxon>Eukaryota</taxon>
        <taxon>Metazoa</taxon>
        <taxon>Chordata</taxon>
        <taxon>Craniata</taxon>
        <taxon>Vertebrata</taxon>
        <taxon>Euteleostomi</taxon>
        <taxon>Mammalia</taxon>
        <taxon>Eutheria</taxon>
        <taxon>Euarchontoglires</taxon>
        <taxon>Glires</taxon>
        <taxon>Rodentia</taxon>
        <taxon>Myomorpha</taxon>
        <taxon>Muroidea</taxon>
        <taxon>Muridae</taxon>
        <taxon>Murinae</taxon>
        <taxon>Rattus</taxon>
    </lineage>
</organism>
<evidence type="ECO:0000313" key="2">
    <source>
        <dbReference type="Proteomes" id="UP000234681"/>
    </source>
</evidence>
<name>A6IQM6_RAT</name>
<protein>
    <submittedName>
        <fullName evidence="1">RCG52738</fullName>
    </submittedName>
</protein>
<accession>A6IQM6</accession>
<reference evidence="2" key="1">
    <citation type="submission" date="2005-09" db="EMBL/GenBank/DDBJ databases">
        <authorList>
            <person name="Mural R.J."/>
            <person name="Li P.W."/>
            <person name="Adams M.D."/>
            <person name="Amanatides P.G."/>
            <person name="Baden-Tillson H."/>
            <person name="Barnstead M."/>
            <person name="Chin S.H."/>
            <person name="Dew I."/>
            <person name="Evans C.A."/>
            <person name="Ferriera S."/>
            <person name="Flanigan M."/>
            <person name="Fosler C."/>
            <person name="Glodek A."/>
            <person name="Gu Z."/>
            <person name="Holt R.A."/>
            <person name="Jennings D."/>
            <person name="Kraft C.L."/>
            <person name="Lu F."/>
            <person name="Nguyen T."/>
            <person name="Nusskern D.R."/>
            <person name="Pfannkoch C.M."/>
            <person name="Sitter C."/>
            <person name="Sutton G.G."/>
            <person name="Venter J.C."/>
            <person name="Wang Z."/>
            <person name="Woodage T."/>
            <person name="Zheng X.H."/>
            <person name="Zhong F."/>
        </authorList>
    </citation>
    <scope>NUCLEOTIDE SEQUENCE [LARGE SCALE GENOMIC DNA]</scope>
    <source>
        <strain>BN</strain>
        <strain evidence="2">Sprague-Dawley</strain>
    </source>
</reference>
<gene>
    <name evidence="1" type="ORF">rCG_52738</name>
</gene>
<proteinExistence type="predicted"/>